<dbReference type="EMBL" id="MTKO01000041">
    <property type="protein sequence ID" value="RWX47167.1"/>
    <property type="molecule type" value="Genomic_DNA"/>
</dbReference>
<evidence type="ECO:0000313" key="2">
    <source>
        <dbReference type="Proteomes" id="UP000287853"/>
    </source>
</evidence>
<protein>
    <submittedName>
        <fullName evidence="1">Uncharacterized protein</fullName>
    </submittedName>
</protein>
<dbReference type="Proteomes" id="UP000287853">
    <property type="component" value="Unassembled WGS sequence"/>
</dbReference>
<keyword evidence="2" id="KW-1185">Reference proteome</keyword>
<gene>
    <name evidence="1" type="ORF">H206_09786</name>
</gene>
<proteinExistence type="predicted"/>
<reference evidence="1 2" key="1">
    <citation type="submission" date="2017-01" db="EMBL/GenBank/DDBJ databases">
        <title>The cable genome- insights into the physiology and evolution of filamentous bacteria capable of sulfide oxidation via long distance electron transfer.</title>
        <authorList>
            <person name="Schreiber L."/>
            <person name="Bjerg J.T."/>
            <person name="Boggild A."/>
            <person name="Van De Vossenberg J."/>
            <person name="Meysman F."/>
            <person name="Nielsen L.P."/>
            <person name="Schramm A."/>
            <person name="Kjeldsen K.U."/>
        </authorList>
    </citation>
    <scope>NUCLEOTIDE SEQUENCE [LARGE SCALE GENOMIC DNA]</scope>
    <source>
        <strain evidence="1">MCF</strain>
    </source>
</reference>
<evidence type="ECO:0000313" key="1">
    <source>
        <dbReference type="EMBL" id="RWX47167.1"/>
    </source>
</evidence>
<dbReference type="AlphaFoldDB" id="A0A444J1V9"/>
<comment type="caution">
    <text evidence="1">The sequence shown here is derived from an EMBL/GenBank/DDBJ whole genome shotgun (WGS) entry which is preliminary data.</text>
</comment>
<accession>A0A444J1V9</accession>
<name>A0A444J1V9_9BACT</name>
<sequence>MNFKEKLFFEIQYFRIFYFFNRSKLLFLVLFRLTH</sequence>
<organism evidence="1 2">
    <name type="scientific">Candidatus Electrothrix aarhusensis</name>
    <dbReference type="NCBI Taxonomy" id="1859131"/>
    <lineage>
        <taxon>Bacteria</taxon>
        <taxon>Pseudomonadati</taxon>
        <taxon>Thermodesulfobacteriota</taxon>
        <taxon>Desulfobulbia</taxon>
        <taxon>Desulfobulbales</taxon>
        <taxon>Desulfobulbaceae</taxon>
        <taxon>Candidatus Electrothrix</taxon>
    </lineage>
</organism>